<organism evidence="2">
    <name type="scientific">Hexamita inflata</name>
    <dbReference type="NCBI Taxonomy" id="28002"/>
    <lineage>
        <taxon>Eukaryota</taxon>
        <taxon>Metamonada</taxon>
        <taxon>Diplomonadida</taxon>
        <taxon>Hexamitidae</taxon>
        <taxon>Hexamitinae</taxon>
        <taxon>Hexamita</taxon>
    </lineage>
</organism>
<dbReference type="EMBL" id="CATOUU010000570">
    <property type="protein sequence ID" value="CAI9934481.1"/>
    <property type="molecule type" value="Genomic_DNA"/>
</dbReference>
<evidence type="ECO:0000313" key="1">
    <source>
        <dbReference type="EMBL" id="CAI9934481.1"/>
    </source>
</evidence>
<reference evidence="2" key="1">
    <citation type="submission" date="2023-06" db="EMBL/GenBank/DDBJ databases">
        <authorList>
            <person name="Kurt Z."/>
        </authorList>
    </citation>
    <scope>NUCLEOTIDE SEQUENCE</scope>
</reference>
<dbReference type="AlphaFoldDB" id="A0AA86PG00"/>
<evidence type="ECO:0000313" key="3">
    <source>
        <dbReference type="EMBL" id="CAL6014590.1"/>
    </source>
</evidence>
<dbReference type="Proteomes" id="UP001642409">
    <property type="component" value="Unassembled WGS sequence"/>
</dbReference>
<dbReference type="EMBL" id="CATOUU010000653">
    <property type="protein sequence ID" value="CAI9937928.1"/>
    <property type="molecule type" value="Genomic_DNA"/>
</dbReference>
<gene>
    <name evidence="1" type="ORF">HINF_LOCUS22126</name>
    <name evidence="3" type="ORF">HINF_LOCUS24339</name>
    <name evidence="2" type="ORF">HINF_LOCUS25573</name>
    <name evidence="4" type="ORF">HINF_LOCUS67805</name>
</gene>
<evidence type="ECO:0000313" key="2">
    <source>
        <dbReference type="EMBL" id="CAI9937928.1"/>
    </source>
</evidence>
<name>A0AA86PG00_9EUKA</name>
<sequence length="226" mass="26193">MKVFANSRRMEQFVSNISSNTQSMSAQASQQPAFSRFSIFKPSSIQHEFIQSSRIDQIQPQLDIQPKINLSLPNNVTILKLQPRAKHPHVSDDLFYNIEDIDMCPIYCTVSRDELIQRSDYSTVVSLIRLKTYFVDENKEATFSDIEFTQFQFALQLHWPELKLKFCVQNIGAKSSVHRVEIIQKQFGVKTKGIIVHGTKKVSLFLDEKDYDRILSIWKSMGRTIQ</sequence>
<protein>
    <submittedName>
        <fullName evidence="3">Hypothetical_protein</fullName>
    </submittedName>
</protein>
<evidence type="ECO:0000313" key="4">
    <source>
        <dbReference type="EMBL" id="CAL6095137.1"/>
    </source>
</evidence>
<dbReference type="EMBL" id="CAXDID020000071">
    <property type="protein sequence ID" value="CAL6014590.1"/>
    <property type="molecule type" value="Genomic_DNA"/>
</dbReference>
<dbReference type="EMBL" id="CAXDID020000473">
    <property type="protein sequence ID" value="CAL6095137.1"/>
    <property type="molecule type" value="Genomic_DNA"/>
</dbReference>
<keyword evidence="5" id="KW-1185">Reference proteome</keyword>
<accession>A0AA86PG00</accession>
<proteinExistence type="predicted"/>
<reference evidence="3 5" key="2">
    <citation type="submission" date="2024-07" db="EMBL/GenBank/DDBJ databases">
        <authorList>
            <person name="Akdeniz Z."/>
        </authorList>
    </citation>
    <scope>NUCLEOTIDE SEQUENCE [LARGE SCALE GENOMIC DNA]</scope>
</reference>
<comment type="caution">
    <text evidence="2">The sequence shown here is derived from an EMBL/GenBank/DDBJ whole genome shotgun (WGS) entry which is preliminary data.</text>
</comment>
<evidence type="ECO:0000313" key="5">
    <source>
        <dbReference type="Proteomes" id="UP001642409"/>
    </source>
</evidence>